<proteinExistence type="inferred from homology"/>
<dbReference type="CDD" id="cd13678">
    <property type="entry name" value="PBP2_TRAP_DctP10"/>
    <property type="match status" value="1"/>
</dbReference>
<accession>A0ABP9RYB3</accession>
<sequence length="345" mass="36462">MNTKTRAITGVLACSLAATALAGCAAAGASSGGQAAPVAKIQLSIPDPLTSSVGVSAQHFADQVKKTSNGSVVVTVVPNGTSFSGDQNAAVTRLQGGSLDALILSTSVYASIVPEMNAISIPYLFKDTSEEAAFLAGKPGQDLKDKLAKKDTVALSFLTRTGREITNSVRPITQPSDLKGLKIRVPGNTLWTDFFGKLGASPTTMAFSEVFTGLQTGTIDGQENPIEVPWTNKFSEVQKYVSLTNHINDAWVLALSSKKWGTLSADQQKALTDASTETASFKTTYDTDQAKKQLDELTAKGMKANELSASSIEEFKAVSKSLYPDFSKLIGKDFFDQAVAFTPAK</sequence>
<feature type="chain" id="PRO_5046376181" evidence="5">
    <location>
        <begin position="23"/>
        <end position="345"/>
    </location>
</feature>
<dbReference type="PIRSF" id="PIRSF006470">
    <property type="entry name" value="DctB"/>
    <property type="match status" value="1"/>
</dbReference>
<dbReference type="EMBL" id="BAABKK010000002">
    <property type="protein sequence ID" value="GAA5189073.1"/>
    <property type="molecule type" value="Genomic_DNA"/>
</dbReference>
<evidence type="ECO:0000313" key="6">
    <source>
        <dbReference type="EMBL" id="GAA5189073.1"/>
    </source>
</evidence>
<dbReference type="PANTHER" id="PTHR33376">
    <property type="match status" value="1"/>
</dbReference>
<dbReference type="Gene3D" id="3.40.190.170">
    <property type="entry name" value="Bacterial extracellular solute-binding protein, family 7"/>
    <property type="match status" value="1"/>
</dbReference>
<dbReference type="NCBIfam" id="TIGR00787">
    <property type="entry name" value="dctP"/>
    <property type="match status" value="1"/>
</dbReference>
<gene>
    <name evidence="6" type="ORF">GCM10023346_02680</name>
</gene>
<evidence type="ECO:0000256" key="1">
    <source>
        <dbReference type="ARBA" id="ARBA00004196"/>
    </source>
</evidence>
<evidence type="ECO:0000313" key="7">
    <source>
        <dbReference type="Proteomes" id="UP001500200"/>
    </source>
</evidence>
<dbReference type="Pfam" id="PF03480">
    <property type="entry name" value="DctP"/>
    <property type="match status" value="1"/>
</dbReference>
<keyword evidence="7" id="KW-1185">Reference proteome</keyword>
<dbReference type="NCBIfam" id="NF037995">
    <property type="entry name" value="TRAP_S1"/>
    <property type="match status" value="1"/>
</dbReference>
<comment type="similarity">
    <text evidence="2">Belongs to the bacterial solute-binding protein 7 family.</text>
</comment>
<dbReference type="InterPro" id="IPR018389">
    <property type="entry name" value="DctP_fam"/>
</dbReference>
<name>A0ABP9RYB3_9MICC</name>
<dbReference type="InterPro" id="IPR004682">
    <property type="entry name" value="TRAP_DctP"/>
</dbReference>
<reference evidence="7" key="1">
    <citation type="journal article" date="2019" name="Int. J. Syst. Evol. Microbiol.">
        <title>The Global Catalogue of Microorganisms (GCM) 10K type strain sequencing project: providing services to taxonomists for standard genome sequencing and annotation.</title>
        <authorList>
            <consortium name="The Broad Institute Genomics Platform"/>
            <consortium name="The Broad Institute Genome Sequencing Center for Infectious Disease"/>
            <person name="Wu L."/>
            <person name="Ma J."/>
        </authorList>
    </citation>
    <scope>NUCLEOTIDE SEQUENCE [LARGE SCALE GENOMIC DNA]</scope>
    <source>
        <strain evidence="7">JCM 18514</strain>
    </source>
</reference>
<keyword evidence="3" id="KW-0813">Transport</keyword>
<keyword evidence="4 5" id="KW-0732">Signal</keyword>
<evidence type="ECO:0000256" key="2">
    <source>
        <dbReference type="ARBA" id="ARBA00009023"/>
    </source>
</evidence>
<dbReference type="PANTHER" id="PTHR33376:SF4">
    <property type="entry name" value="SIALIC ACID-BINDING PERIPLASMIC PROTEIN SIAP"/>
    <property type="match status" value="1"/>
</dbReference>
<protein>
    <submittedName>
        <fullName evidence="6">DctP family TRAP transporter solute-binding subunit</fullName>
    </submittedName>
</protein>
<comment type="subcellular location">
    <subcellularLocation>
        <location evidence="1">Cell envelope</location>
    </subcellularLocation>
</comment>
<organism evidence="6 7">
    <name type="scientific">Arthrobacter gyeryongensis</name>
    <dbReference type="NCBI Taxonomy" id="1650592"/>
    <lineage>
        <taxon>Bacteria</taxon>
        <taxon>Bacillati</taxon>
        <taxon>Actinomycetota</taxon>
        <taxon>Actinomycetes</taxon>
        <taxon>Micrococcales</taxon>
        <taxon>Micrococcaceae</taxon>
        <taxon>Arthrobacter</taxon>
    </lineage>
</organism>
<dbReference type="RefSeq" id="WP_345447241.1">
    <property type="nucleotide sequence ID" value="NZ_BAABKK010000002.1"/>
</dbReference>
<dbReference type="InterPro" id="IPR038404">
    <property type="entry name" value="TRAP_DctP_sf"/>
</dbReference>
<dbReference type="PROSITE" id="PS51257">
    <property type="entry name" value="PROKAR_LIPOPROTEIN"/>
    <property type="match status" value="1"/>
</dbReference>
<dbReference type="Proteomes" id="UP001500200">
    <property type="component" value="Unassembled WGS sequence"/>
</dbReference>
<evidence type="ECO:0000256" key="3">
    <source>
        <dbReference type="ARBA" id="ARBA00022448"/>
    </source>
</evidence>
<evidence type="ECO:0000256" key="4">
    <source>
        <dbReference type="ARBA" id="ARBA00022729"/>
    </source>
</evidence>
<evidence type="ECO:0000256" key="5">
    <source>
        <dbReference type="SAM" id="SignalP"/>
    </source>
</evidence>
<comment type="caution">
    <text evidence="6">The sequence shown here is derived from an EMBL/GenBank/DDBJ whole genome shotgun (WGS) entry which is preliminary data.</text>
</comment>
<feature type="signal peptide" evidence="5">
    <location>
        <begin position="1"/>
        <end position="22"/>
    </location>
</feature>